<comment type="caution">
    <text evidence="11">The sequence shown here is derived from an EMBL/GenBank/DDBJ whole genome shotgun (WGS) entry which is preliminary data.</text>
</comment>
<dbReference type="Gene3D" id="1.10.3430.10">
    <property type="entry name" value="Ammonium transporter AmtB like domains"/>
    <property type="match status" value="1"/>
</dbReference>
<dbReference type="SUPFAM" id="SSF111352">
    <property type="entry name" value="Ammonium transporter"/>
    <property type="match status" value="1"/>
</dbReference>
<reference evidence="11" key="1">
    <citation type="submission" date="2023-01" db="EMBL/GenBank/DDBJ databases">
        <title>Metagenome sequencing of chrysophaentin producing Chrysophaeum taylorii.</title>
        <authorList>
            <person name="Davison J."/>
            <person name="Bewley C."/>
        </authorList>
    </citation>
    <scope>NUCLEOTIDE SEQUENCE</scope>
    <source>
        <strain evidence="11">NIES-1699</strain>
    </source>
</reference>
<dbReference type="InterPro" id="IPR001905">
    <property type="entry name" value="Ammonium_transpt"/>
</dbReference>
<organism evidence="11 12">
    <name type="scientific">Chrysophaeum taylorii</name>
    <dbReference type="NCBI Taxonomy" id="2483200"/>
    <lineage>
        <taxon>Eukaryota</taxon>
        <taxon>Sar</taxon>
        <taxon>Stramenopiles</taxon>
        <taxon>Ochrophyta</taxon>
        <taxon>Pelagophyceae</taxon>
        <taxon>Pelagomonadales</taxon>
        <taxon>Pelagomonadaceae</taxon>
        <taxon>Chrysophaeum</taxon>
    </lineage>
</organism>
<dbReference type="EMBL" id="JAQMWT010000386">
    <property type="protein sequence ID" value="KAJ8602313.1"/>
    <property type="molecule type" value="Genomic_DNA"/>
</dbReference>
<feature type="transmembrane region" description="Helical" evidence="8">
    <location>
        <begin position="35"/>
        <end position="58"/>
    </location>
</feature>
<feature type="transmembrane region" description="Helical" evidence="8">
    <location>
        <begin position="200"/>
        <end position="221"/>
    </location>
</feature>
<dbReference type="PANTHER" id="PTHR11730:SF6">
    <property type="entry name" value="AMMONIUM TRANSPORTER"/>
    <property type="match status" value="1"/>
</dbReference>
<dbReference type="AlphaFoldDB" id="A0AAD7UD76"/>
<keyword evidence="7 8" id="KW-0924">Ammonia transport</keyword>
<comment type="subcellular location">
    <subcellularLocation>
        <location evidence="8">Cell membrane</location>
        <topology evidence="8">Multi-pass membrane protein</topology>
    </subcellularLocation>
    <subcellularLocation>
        <location evidence="1">Membrane</location>
        <topology evidence="1">Multi-pass membrane protein</topology>
    </subcellularLocation>
</comment>
<comment type="similarity">
    <text evidence="2 8">Belongs to the ammonia transporter channel (TC 1.A.11.2) family.</text>
</comment>
<evidence type="ECO:0000256" key="7">
    <source>
        <dbReference type="ARBA" id="ARBA00023177"/>
    </source>
</evidence>
<dbReference type="PROSITE" id="PS01219">
    <property type="entry name" value="AMMONIUM_TRANSP"/>
    <property type="match status" value="1"/>
</dbReference>
<keyword evidence="5 8" id="KW-1133">Transmembrane helix</keyword>
<proteinExistence type="inferred from homology"/>
<name>A0AAD7UD76_9STRA</name>
<evidence type="ECO:0000256" key="3">
    <source>
        <dbReference type="ARBA" id="ARBA00022448"/>
    </source>
</evidence>
<feature type="compositionally biased region" description="Basic and acidic residues" evidence="9">
    <location>
        <begin position="474"/>
        <end position="486"/>
    </location>
</feature>
<evidence type="ECO:0000256" key="8">
    <source>
        <dbReference type="RuleBase" id="RU362002"/>
    </source>
</evidence>
<evidence type="ECO:0000259" key="10">
    <source>
        <dbReference type="Pfam" id="PF00909"/>
    </source>
</evidence>
<keyword evidence="6 8" id="KW-0472">Membrane</keyword>
<keyword evidence="3 8" id="KW-0813">Transport</keyword>
<evidence type="ECO:0000256" key="6">
    <source>
        <dbReference type="ARBA" id="ARBA00023136"/>
    </source>
</evidence>
<dbReference type="NCBIfam" id="TIGR00836">
    <property type="entry name" value="amt"/>
    <property type="match status" value="1"/>
</dbReference>
<evidence type="ECO:0000256" key="4">
    <source>
        <dbReference type="ARBA" id="ARBA00022692"/>
    </source>
</evidence>
<dbReference type="PANTHER" id="PTHR11730">
    <property type="entry name" value="AMMONIUM TRANSPORTER"/>
    <property type="match status" value="1"/>
</dbReference>
<dbReference type="InterPro" id="IPR018047">
    <property type="entry name" value="Ammonium_transpt_CS"/>
</dbReference>
<feature type="transmembrane region" description="Helical" evidence="8">
    <location>
        <begin position="151"/>
        <end position="172"/>
    </location>
</feature>
<evidence type="ECO:0000313" key="11">
    <source>
        <dbReference type="EMBL" id="KAJ8602313.1"/>
    </source>
</evidence>
<feature type="transmembrane region" description="Helical" evidence="8">
    <location>
        <begin position="126"/>
        <end position="144"/>
    </location>
</feature>
<keyword evidence="12" id="KW-1185">Reference proteome</keyword>
<dbReference type="InterPro" id="IPR029020">
    <property type="entry name" value="Ammonium/urea_transptr"/>
</dbReference>
<feature type="transmembrane region" description="Helical" evidence="8">
    <location>
        <begin position="302"/>
        <end position="334"/>
    </location>
</feature>
<dbReference type="GO" id="GO:0005886">
    <property type="term" value="C:plasma membrane"/>
    <property type="evidence" value="ECO:0007669"/>
    <property type="project" value="UniProtKB-SubCell"/>
</dbReference>
<dbReference type="Proteomes" id="UP001230188">
    <property type="component" value="Unassembled WGS sequence"/>
</dbReference>
<evidence type="ECO:0000256" key="5">
    <source>
        <dbReference type="ARBA" id="ARBA00022989"/>
    </source>
</evidence>
<protein>
    <recommendedName>
        <fullName evidence="8">Ammonium transporter</fullName>
    </recommendedName>
</protein>
<sequence length="486" mass="52135">MSEEDDYYFEKDHEARIAALEELVREKVDEKDADAVWLVTTGTVLVFLMQAGFACLEVGSVQVKNTKNILLKNIFDASAAAILWWSVGHAFAYGTDAFEETGKNGFIGGSGFFLEDAKLHGQAKFLFEWAFAGTAATIVSGAVAERFSLMAYFLLSCFISGFVFPVVTHLVWSTDGKFSIRRNSRLVGGCGVVDFAGSGVVHATGGVAALVACVFAGPRLGRFRGRHLQQQSVIFQSLGTLILWVGWYGFNAVSTLEVARGGLAAHAATTTTLAAAASCLTTTSLGYWFGDRVVDPRYANNGILAGLVSITAGCATVSLFGSLAIGVTASPIYLFASYMLEKIHVDDVVDAFPVHGVCGLWGVIAASLLSTDFYYAQTFVLQTRRPRCRGLLYGGSFGSLRAALLFLLAHLAFVVSATSLFLFALSTIILLRVPENIEDFGNDDSKHGGHVDFFPAAAAAAARPRRQPPFPEIMETKRDEDAAAAS</sequence>
<dbReference type="GO" id="GO:0008519">
    <property type="term" value="F:ammonium channel activity"/>
    <property type="evidence" value="ECO:0007669"/>
    <property type="project" value="InterPro"/>
</dbReference>
<accession>A0AAD7UD76</accession>
<gene>
    <name evidence="11" type="ORF">CTAYLR_007709</name>
</gene>
<dbReference type="InterPro" id="IPR024041">
    <property type="entry name" value="NH4_transpt_AmtB-like_dom"/>
</dbReference>
<feature type="transmembrane region" description="Helical" evidence="8">
    <location>
        <begin position="70"/>
        <end position="87"/>
    </location>
</feature>
<dbReference type="Pfam" id="PF00909">
    <property type="entry name" value="Ammonium_transp"/>
    <property type="match status" value="1"/>
</dbReference>
<feature type="transmembrane region" description="Helical" evidence="8">
    <location>
        <begin position="402"/>
        <end position="431"/>
    </location>
</feature>
<evidence type="ECO:0000256" key="2">
    <source>
        <dbReference type="ARBA" id="ARBA00005887"/>
    </source>
</evidence>
<evidence type="ECO:0000313" key="12">
    <source>
        <dbReference type="Proteomes" id="UP001230188"/>
    </source>
</evidence>
<feature type="domain" description="Ammonium transporter AmtB-like" evidence="10">
    <location>
        <begin position="42"/>
        <end position="449"/>
    </location>
</feature>
<evidence type="ECO:0000256" key="9">
    <source>
        <dbReference type="SAM" id="MobiDB-lite"/>
    </source>
</evidence>
<feature type="region of interest" description="Disordered" evidence="9">
    <location>
        <begin position="460"/>
        <end position="486"/>
    </location>
</feature>
<feature type="transmembrane region" description="Helical" evidence="8">
    <location>
        <begin position="233"/>
        <end position="250"/>
    </location>
</feature>
<evidence type="ECO:0000256" key="1">
    <source>
        <dbReference type="ARBA" id="ARBA00004141"/>
    </source>
</evidence>
<dbReference type="GO" id="GO:0097272">
    <property type="term" value="P:ammonium homeostasis"/>
    <property type="evidence" value="ECO:0007669"/>
    <property type="project" value="TreeGrafter"/>
</dbReference>
<feature type="transmembrane region" description="Helical" evidence="8">
    <location>
        <begin position="354"/>
        <end position="381"/>
    </location>
</feature>
<feature type="transmembrane region" description="Helical" evidence="8">
    <location>
        <begin position="270"/>
        <end position="290"/>
    </location>
</feature>
<keyword evidence="4 8" id="KW-0812">Transmembrane</keyword>